<reference evidence="1 2" key="1">
    <citation type="journal article" date="2018" name="Mol. Biol. Evol.">
        <title>Broad Genomic Sampling Reveals a Smut Pathogenic Ancestry of the Fungal Clade Ustilaginomycotina.</title>
        <authorList>
            <person name="Kijpornyongpan T."/>
            <person name="Mondo S.J."/>
            <person name="Barry K."/>
            <person name="Sandor L."/>
            <person name="Lee J."/>
            <person name="Lipzen A."/>
            <person name="Pangilinan J."/>
            <person name="LaButti K."/>
            <person name="Hainaut M."/>
            <person name="Henrissat B."/>
            <person name="Grigoriev I.V."/>
            <person name="Spatafora J.W."/>
            <person name="Aime M.C."/>
        </authorList>
    </citation>
    <scope>NUCLEOTIDE SEQUENCE [LARGE SCALE GENOMIC DNA]</scope>
    <source>
        <strain evidence="1 2">SA 807</strain>
    </source>
</reference>
<accession>A0ACD0NZL0</accession>
<protein>
    <submittedName>
        <fullName evidence="1">Uncharacterized protein</fullName>
    </submittedName>
</protein>
<organism evidence="1 2">
    <name type="scientific">Violaceomyces palustris</name>
    <dbReference type="NCBI Taxonomy" id="1673888"/>
    <lineage>
        <taxon>Eukaryota</taxon>
        <taxon>Fungi</taxon>
        <taxon>Dikarya</taxon>
        <taxon>Basidiomycota</taxon>
        <taxon>Ustilaginomycotina</taxon>
        <taxon>Ustilaginomycetes</taxon>
        <taxon>Violaceomycetales</taxon>
        <taxon>Violaceomycetaceae</taxon>
        <taxon>Violaceomyces</taxon>
    </lineage>
</organism>
<keyword evidence="2" id="KW-1185">Reference proteome</keyword>
<name>A0ACD0NZL0_9BASI</name>
<evidence type="ECO:0000313" key="2">
    <source>
        <dbReference type="Proteomes" id="UP000245626"/>
    </source>
</evidence>
<dbReference type="Proteomes" id="UP000245626">
    <property type="component" value="Unassembled WGS sequence"/>
</dbReference>
<dbReference type="EMBL" id="KZ819858">
    <property type="protein sequence ID" value="PWN51251.1"/>
    <property type="molecule type" value="Genomic_DNA"/>
</dbReference>
<sequence length="1217" mass="132433">MGTIQGKMVAEDFQDCHATSPTSKSRPGRMKSILNRTLFGSISRANSSSSSNNNNNNNNNNISGDFLPPRQDEEVVPSGWSSKGSRTLPGTSSLLARQNLFRVSCSNPGEVRREEKVVVKEVSTDRKSSSDACKRTKFDEDLFSGKTTRIYFTSRPSLERALAEQFQASSSNQVQEPIKPGRRFFFLPFQKIFKRQNSTSSSSFSSLSSDQKYSLSAVNMTESEQLEPTKEESTWVSYKDQTIPNLSEDTQRPLRRNKVLVTNFDFALGKAYRRLSRSTNSGKEEGSTFPTISEDWAAESEGSDSSLLELRKRANRRISSSASLSSLKRQLKSSIVCPAPFPDGTSSNSHPYSKRDRTRTRSTPPRPSNSGNLGDFQKLLCQKVSLGSSKNGIRTDPTIPGFDTHSDSSLVTRTDEIAPFSFPVRSNGLPNLALDMTDFKQPSSSSCKEILRGETSSFHDGSTNRAEGGRDPETSDADSKTETTSSSSYSSSPFKIKALTGWCSTTDSAPVSLTPSSPSSSVTAISSMNASTSRIPRPSIRDNVQMSARKGGSDAGSDIKTKSENGSRLDLEMSKWKGSKIPVRKTSPGSDSGTSDLDPVVDTFGKQITNRVGEGDGRRASPPVRLVGSVGGRGGVGRRVSLTASTKARADGRCQGTVATRLLGSVPSLDVKTKKAERVLMGDQGREDPDAKAGKDEDVKRSKGLNSSLPVPPGMGSVSEEKFKEDELEEGEEKKGMDQSEEGCKTPNQRNRVDLAFESDSPALAPEQDSFLEKGSSSSPFHLMEEEGAMFEMVKGRMFCPNVDLQVVDDSAVEKAGYPLRQRTDSPSETLLHCSRDEEREENGSTHGDSFKSRPCLDDIPGSFVTLSASSHAGQKGLTERGGGKESGELEVEEEMERWSIGTLSSLRNLEGSVKLISDCQGFCLHQYECEILRSELESLKTRTQVKESETKVDRGNCRRLLKRCLVILEQPSSSISSNPGVRSSLTLPLESGFGHPGSTARDSDLSPWSSASPSTSETSLENELKGGLSPAVELPDSFLVDENFGYTRGRGVGEGFSEARALEYRPQTLEGRIHGKDCPFWNQSSPLSWEAQDERSRIRKFSNSEGDDGRRLLIQEMRAFLDGRGAPTIGATVEATARVVNEAKKIAGRQILWEAGRTDSISNEAKAKEGGKGSKPLVGCKRSLSDGDLELEKGEHSECPGSPVDLEPKGVEERHG</sequence>
<gene>
    <name evidence="1" type="ORF">IE53DRAFT_57923</name>
</gene>
<evidence type="ECO:0000313" key="1">
    <source>
        <dbReference type="EMBL" id="PWN51251.1"/>
    </source>
</evidence>
<proteinExistence type="predicted"/>